<dbReference type="Gene3D" id="1.50.10.10">
    <property type="match status" value="1"/>
</dbReference>
<dbReference type="InterPro" id="IPR007822">
    <property type="entry name" value="LANC-like"/>
</dbReference>
<evidence type="ECO:0000313" key="2">
    <source>
        <dbReference type="Proteomes" id="UP000659223"/>
    </source>
</evidence>
<reference evidence="2" key="1">
    <citation type="journal article" date="2019" name="Int. J. Syst. Evol. Microbiol.">
        <title>The Global Catalogue of Microorganisms (GCM) 10K type strain sequencing project: providing services to taxonomists for standard genome sequencing and annotation.</title>
        <authorList>
            <consortium name="The Broad Institute Genomics Platform"/>
            <consortium name="The Broad Institute Genome Sequencing Center for Infectious Disease"/>
            <person name="Wu L."/>
            <person name="Ma J."/>
        </authorList>
    </citation>
    <scope>NUCLEOTIDE SEQUENCE [LARGE SCALE GENOMIC DNA]</scope>
    <source>
        <strain evidence="2">JCM 4586</strain>
    </source>
</reference>
<accession>A0ABQ2YIM7</accession>
<dbReference type="InterPro" id="IPR058053">
    <property type="entry name" value="RamC_C"/>
</dbReference>
<protein>
    <submittedName>
        <fullName evidence="1">Uncharacterized protein</fullName>
    </submittedName>
</protein>
<dbReference type="Proteomes" id="UP000659223">
    <property type="component" value="Unassembled WGS sequence"/>
</dbReference>
<dbReference type="SUPFAM" id="SSF158745">
    <property type="entry name" value="LanC-like"/>
    <property type="match status" value="1"/>
</dbReference>
<dbReference type="EMBL" id="BMUT01000006">
    <property type="protein sequence ID" value="GGX84965.1"/>
    <property type="molecule type" value="Genomic_DNA"/>
</dbReference>
<dbReference type="CDD" id="cd04791">
    <property type="entry name" value="LanC_SerThrkinase"/>
    <property type="match status" value="1"/>
</dbReference>
<dbReference type="RefSeq" id="WP_190022445.1">
    <property type="nucleotide sequence ID" value="NZ_BMUT01000006.1"/>
</dbReference>
<dbReference type="PRINTS" id="PR01950">
    <property type="entry name" value="LANCSUPER"/>
</dbReference>
<sequence length="384" mass="42594">MTAEVPGGRLRADVADTVDGMARYLLGTADRERSDRLWPAHFLVFATNPLNVAYGACGPALFLHTAESAGEQVGLPEDIRAWIRNRPLDLESYPPGLFLGLAGIAETFWRIDLPDEALDAMALLYRSPLLEAEPSLFLGVAGWGTVSLRFHARTGEQVHLDAAVRAGEHLLATAERQDDDTCCWPYRAEGRVHYGLGHGASGIALFLLRLSLVTGRDDFRSAAVRGLEFDLANGSDTELGMQWRRFENDMVRYPYLIHGSAGIGSVLLRFHRMLGDERYLVLARRIAEDAYLTYSLLPSLFEGMAGLGEFQLDMFRCTAERDYLHRAFDIAETMLMFRVERPEGIAYPGRVLNRLSADYATGAAGVGLYFTRLLRPGGMPFLDA</sequence>
<proteinExistence type="predicted"/>
<comment type="caution">
    <text evidence="1">The sequence shown here is derived from an EMBL/GenBank/DDBJ whole genome shotgun (WGS) entry which is preliminary data.</text>
</comment>
<organism evidence="1 2">
    <name type="scientific">Streptomyces hiroshimensis</name>
    <dbReference type="NCBI Taxonomy" id="66424"/>
    <lineage>
        <taxon>Bacteria</taxon>
        <taxon>Bacillati</taxon>
        <taxon>Actinomycetota</taxon>
        <taxon>Actinomycetes</taxon>
        <taxon>Kitasatosporales</taxon>
        <taxon>Streptomycetaceae</taxon>
        <taxon>Streptomyces</taxon>
    </lineage>
</organism>
<evidence type="ECO:0000313" key="1">
    <source>
        <dbReference type="EMBL" id="GGX84965.1"/>
    </source>
</evidence>
<keyword evidence="2" id="KW-1185">Reference proteome</keyword>
<name>A0ABQ2YIM7_9ACTN</name>
<dbReference type="Pfam" id="PF05147">
    <property type="entry name" value="LANC_like"/>
    <property type="match status" value="1"/>
</dbReference>
<gene>
    <name evidence="1" type="ORF">GCM10010324_33350</name>
</gene>
<dbReference type="InterPro" id="IPR012341">
    <property type="entry name" value="6hp_glycosidase-like_sf"/>
</dbReference>
<dbReference type="SMART" id="SM01260">
    <property type="entry name" value="LANC_like"/>
    <property type="match status" value="1"/>
</dbReference>